<organism evidence="2">
    <name type="scientific">marine metagenome</name>
    <dbReference type="NCBI Taxonomy" id="408172"/>
    <lineage>
        <taxon>unclassified sequences</taxon>
        <taxon>metagenomes</taxon>
        <taxon>ecological metagenomes</taxon>
    </lineage>
</organism>
<dbReference type="InterPro" id="IPR036615">
    <property type="entry name" value="Mur_ligase_C_dom_sf"/>
</dbReference>
<dbReference type="PANTHER" id="PTHR23135:SF4">
    <property type="entry name" value="UDP-N-ACETYLMURAMOYL-L-ALANYL-D-GLUTAMATE--2,6-DIAMINOPIMELATE LIGASE MURE HOMOLOG, CHLOROPLASTIC"/>
    <property type="match status" value="1"/>
</dbReference>
<protein>
    <recommendedName>
        <fullName evidence="1">Mur ligase C-terminal domain-containing protein</fullName>
    </recommendedName>
</protein>
<dbReference type="AlphaFoldDB" id="A0A383DYZ5"/>
<dbReference type="SUPFAM" id="SSF53244">
    <property type="entry name" value="MurD-like peptide ligases, peptide-binding domain"/>
    <property type="match status" value="1"/>
</dbReference>
<gene>
    <name evidence="2" type="ORF">METZ01_LOCUS502641</name>
</gene>
<proteinExistence type="predicted"/>
<accession>A0A383DYZ5</accession>
<reference evidence="2" key="1">
    <citation type="submission" date="2018-05" db="EMBL/GenBank/DDBJ databases">
        <authorList>
            <person name="Lanie J.A."/>
            <person name="Ng W.-L."/>
            <person name="Kazmierczak K.M."/>
            <person name="Andrzejewski T.M."/>
            <person name="Davidsen T.M."/>
            <person name="Wayne K.J."/>
            <person name="Tettelin H."/>
            <person name="Glass J.I."/>
            <person name="Rusch D."/>
            <person name="Podicherti R."/>
            <person name="Tsui H.-C.T."/>
            <person name="Winkler M.E."/>
        </authorList>
    </citation>
    <scope>NUCLEOTIDE SEQUENCE</scope>
</reference>
<evidence type="ECO:0000259" key="1">
    <source>
        <dbReference type="Pfam" id="PF02875"/>
    </source>
</evidence>
<feature type="non-terminal residue" evidence="2">
    <location>
        <position position="1"/>
    </location>
</feature>
<feature type="domain" description="Mur ligase C-terminal" evidence="1">
    <location>
        <begin position="22"/>
        <end position="146"/>
    </location>
</feature>
<sequence>KSLGYDDDTLIPKLAELSPPPGRMQKLAKKNIWIDYAHTPDALLNAVITLQDHYPDYRIRLVFGCGGDRDKTKRQIMGKIASENAHSIVITNDNPRSEEPGKIIDDILAGIKVENDFQVILDRKKAIISAVTTLDENEVLLIAGKGHETTQTIGSQILPFSDIEVALNALI</sequence>
<dbReference type="GO" id="GO:0016881">
    <property type="term" value="F:acid-amino acid ligase activity"/>
    <property type="evidence" value="ECO:0007669"/>
    <property type="project" value="InterPro"/>
</dbReference>
<dbReference type="Gene3D" id="3.90.190.20">
    <property type="entry name" value="Mur ligase, C-terminal domain"/>
    <property type="match status" value="1"/>
</dbReference>
<name>A0A383DYZ5_9ZZZZ</name>
<dbReference type="PANTHER" id="PTHR23135">
    <property type="entry name" value="MUR LIGASE FAMILY MEMBER"/>
    <property type="match status" value="1"/>
</dbReference>
<dbReference type="EMBL" id="UINC01221450">
    <property type="protein sequence ID" value="SVE49787.1"/>
    <property type="molecule type" value="Genomic_DNA"/>
</dbReference>
<dbReference type="InterPro" id="IPR004101">
    <property type="entry name" value="Mur_ligase_C"/>
</dbReference>
<evidence type="ECO:0000313" key="2">
    <source>
        <dbReference type="EMBL" id="SVE49787.1"/>
    </source>
</evidence>
<dbReference type="Pfam" id="PF02875">
    <property type="entry name" value="Mur_ligase_C"/>
    <property type="match status" value="1"/>
</dbReference>